<reference evidence="2 3" key="1">
    <citation type="submission" date="2020-11" db="EMBL/GenBank/DDBJ databases">
        <title>Arthrobacter antarcticus sp. nov., isolated from Antarctic Soil.</title>
        <authorList>
            <person name="Li J."/>
        </authorList>
    </citation>
    <scope>NUCLEOTIDE SEQUENCE [LARGE SCALE GENOMIC DNA]</scope>
    <source>
        <strain evidence="2 3">Z1-20</strain>
    </source>
</reference>
<comment type="caution">
    <text evidence="2">The sequence shown here is derived from an EMBL/GenBank/DDBJ whole genome shotgun (WGS) entry which is preliminary data.</text>
</comment>
<organism evidence="2 3">
    <name type="scientific">Arthrobacter terrae</name>
    <dbReference type="NCBI Taxonomy" id="2935737"/>
    <lineage>
        <taxon>Bacteria</taxon>
        <taxon>Bacillati</taxon>
        <taxon>Actinomycetota</taxon>
        <taxon>Actinomycetes</taxon>
        <taxon>Micrococcales</taxon>
        <taxon>Micrococcaceae</taxon>
        <taxon>Arthrobacter</taxon>
    </lineage>
</organism>
<accession>A0A931CLU7</accession>
<evidence type="ECO:0000256" key="1">
    <source>
        <dbReference type="SAM" id="MobiDB-lite"/>
    </source>
</evidence>
<dbReference type="AlphaFoldDB" id="A0A931CLU7"/>
<evidence type="ECO:0000313" key="3">
    <source>
        <dbReference type="Proteomes" id="UP000655366"/>
    </source>
</evidence>
<keyword evidence="3" id="KW-1185">Reference proteome</keyword>
<gene>
    <name evidence="2" type="ORF">IV500_05320</name>
</gene>
<feature type="compositionally biased region" description="Low complexity" evidence="1">
    <location>
        <begin position="34"/>
        <end position="50"/>
    </location>
</feature>
<feature type="compositionally biased region" description="Basic and acidic residues" evidence="1">
    <location>
        <begin position="1"/>
        <end position="17"/>
    </location>
</feature>
<protein>
    <submittedName>
        <fullName evidence="2">Uncharacterized protein</fullName>
    </submittedName>
</protein>
<feature type="region of interest" description="Disordered" evidence="1">
    <location>
        <begin position="1"/>
        <end position="62"/>
    </location>
</feature>
<dbReference type="Proteomes" id="UP000655366">
    <property type="component" value="Unassembled WGS sequence"/>
</dbReference>
<sequence>MVNKRTRTDVQTEKAIEEFGAQAERPLMPVTSLPQSAAPQQDPSPAQKAPVAPKVVRPSPAKVSSISATLAPAMVDWKRRNREPKVGGINFRASSSQLDLLRTAALVEEMSQQKVLERLIWPILEEKYGPGSYE</sequence>
<proteinExistence type="predicted"/>
<evidence type="ECO:0000313" key="2">
    <source>
        <dbReference type="EMBL" id="MBG0738840.1"/>
    </source>
</evidence>
<name>A0A931CLU7_9MICC</name>
<dbReference type="EMBL" id="JADNYM010000005">
    <property type="protein sequence ID" value="MBG0738840.1"/>
    <property type="molecule type" value="Genomic_DNA"/>
</dbReference>